<feature type="coiled-coil region" evidence="6">
    <location>
        <begin position="47"/>
        <end position="74"/>
    </location>
</feature>
<dbReference type="Pfam" id="PF16565">
    <property type="entry name" value="MIT_C"/>
    <property type="match status" value="1"/>
</dbReference>
<keyword evidence="4" id="KW-0653">Protein transport</keyword>
<dbReference type="AlphaFoldDB" id="A0A8J4PWM2"/>
<dbReference type="Gene3D" id="3.30.870.30">
    <property type="entry name" value="MITD, C-terminal phospholipase D-like domain"/>
    <property type="match status" value="1"/>
</dbReference>
<dbReference type="InterPro" id="IPR032341">
    <property type="entry name" value="MITD1_C"/>
</dbReference>
<keyword evidence="2" id="KW-0813">Transport</keyword>
<evidence type="ECO:0000313" key="10">
    <source>
        <dbReference type="Proteomes" id="UP000695562"/>
    </source>
</evidence>
<evidence type="ECO:0000256" key="5">
    <source>
        <dbReference type="ARBA" id="ARBA00048883"/>
    </source>
</evidence>
<dbReference type="InterPro" id="IPR038113">
    <property type="entry name" value="MITD1_C_sf"/>
</dbReference>
<evidence type="ECO:0000256" key="3">
    <source>
        <dbReference type="ARBA" id="ARBA00022801"/>
    </source>
</evidence>
<sequence>MGDTSQLLRTSYTLIQQATNNDRVGNYQEAIRLYLTALEGFISALKIEKNERVRATLKAKMAEYMDRAEELKELLKKGKISPTNCTDCNNPPMIPSQSRPTPVMIVQPKELVLPCVPSFTPTCEEPPQLPSVPSAPPSSSMFPSAPPPYNPMHSVNEYNNNNNNNTNSNSSKPTLVFSKKVNHGSTGNSFESLFGSHIIGGNHFYIEDPYIRAKHQIDNFIRFCELVIKKCNSMNSKKKIKIDLLTSSDGTAQEEEQKKSFLQIKEDLLQYNIIFSFQFSSTIHDRSISVDNGITIKWGRGLDIYQKSVNTFSIGTHDLDFRPCLDFNIDVFKKNK</sequence>
<evidence type="ECO:0000256" key="7">
    <source>
        <dbReference type="SAM" id="MobiDB-lite"/>
    </source>
</evidence>
<keyword evidence="6" id="KW-0175">Coiled coil</keyword>
<comment type="catalytic activity">
    <reaction evidence="5">
        <text>ATP + H2O = ADP + phosphate + H(+)</text>
        <dbReference type="Rhea" id="RHEA:13065"/>
        <dbReference type="ChEBI" id="CHEBI:15377"/>
        <dbReference type="ChEBI" id="CHEBI:15378"/>
        <dbReference type="ChEBI" id="CHEBI:30616"/>
        <dbReference type="ChEBI" id="CHEBI:43474"/>
        <dbReference type="ChEBI" id="CHEBI:456216"/>
        <dbReference type="EC" id="3.6.4.6"/>
    </reaction>
</comment>
<reference evidence="9" key="1">
    <citation type="submission" date="2020-01" db="EMBL/GenBank/DDBJ databases">
        <title>Development of genomics and gene disruption for Polysphondylium violaceum indicates a role for the polyketide synthase stlB in stalk morphogenesis.</title>
        <authorList>
            <person name="Narita B."/>
            <person name="Kawabe Y."/>
            <person name="Kin K."/>
            <person name="Saito T."/>
            <person name="Gibbs R."/>
            <person name="Kuspa A."/>
            <person name="Muzny D."/>
            <person name="Queller D."/>
            <person name="Richards S."/>
            <person name="Strassman J."/>
            <person name="Sucgang R."/>
            <person name="Worley K."/>
            <person name="Schaap P."/>
        </authorList>
    </citation>
    <scope>NUCLEOTIDE SEQUENCE</scope>
    <source>
        <strain evidence="9">QSvi11</strain>
    </source>
</reference>
<accession>A0A8J4PWM2</accession>
<dbReference type="EC" id="3.6.4.6" evidence="1"/>
<keyword evidence="3" id="KW-0378">Hydrolase</keyword>
<dbReference type="Proteomes" id="UP000695562">
    <property type="component" value="Unassembled WGS sequence"/>
</dbReference>
<dbReference type="FunFam" id="1.20.58.80:FF:000004">
    <property type="entry name" value="Vacuolar protein sorting-associated protein 4"/>
    <property type="match status" value="1"/>
</dbReference>
<dbReference type="Gene3D" id="1.20.58.80">
    <property type="entry name" value="Phosphotransferase system, lactose/cellobiose-type IIA subunit"/>
    <property type="match status" value="1"/>
</dbReference>
<evidence type="ECO:0000256" key="6">
    <source>
        <dbReference type="SAM" id="Coils"/>
    </source>
</evidence>
<dbReference type="Pfam" id="PF04212">
    <property type="entry name" value="MIT"/>
    <property type="match status" value="1"/>
</dbReference>
<dbReference type="InterPro" id="IPR007330">
    <property type="entry name" value="MIT_dom"/>
</dbReference>
<dbReference type="PANTHER" id="PTHR21222:SF1">
    <property type="entry name" value="MIT DOMAIN-CONTAINING PROTEIN 1"/>
    <property type="match status" value="1"/>
</dbReference>
<gene>
    <name evidence="9" type="ORF">CYY_004618</name>
</gene>
<feature type="domain" description="MIT" evidence="8">
    <location>
        <begin position="4"/>
        <end position="82"/>
    </location>
</feature>
<dbReference type="EMBL" id="AJWJ01000166">
    <property type="protein sequence ID" value="KAF2074089.1"/>
    <property type="molecule type" value="Genomic_DNA"/>
</dbReference>
<evidence type="ECO:0000256" key="2">
    <source>
        <dbReference type="ARBA" id="ARBA00022448"/>
    </source>
</evidence>
<organism evidence="9 10">
    <name type="scientific">Polysphondylium violaceum</name>
    <dbReference type="NCBI Taxonomy" id="133409"/>
    <lineage>
        <taxon>Eukaryota</taxon>
        <taxon>Amoebozoa</taxon>
        <taxon>Evosea</taxon>
        <taxon>Eumycetozoa</taxon>
        <taxon>Dictyostelia</taxon>
        <taxon>Dictyosteliales</taxon>
        <taxon>Dictyosteliaceae</taxon>
        <taxon>Polysphondylium</taxon>
    </lineage>
</organism>
<protein>
    <recommendedName>
        <fullName evidence="1">vesicle-fusing ATPase</fullName>
        <ecNumber evidence="1">3.6.4.6</ecNumber>
    </recommendedName>
</protein>
<dbReference type="OrthoDB" id="19553at2759"/>
<evidence type="ECO:0000313" key="9">
    <source>
        <dbReference type="EMBL" id="KAF2074089.1"/>
    </source>
</evidence>
<dbReference type="GO" id="GO:0015031">
    <property type="term" value="P:protein transport"/>
    <property type="evidence" value="ECO:0007669"/>
    <property type="project" value="UniProtKB-KW"/>
</dbReference>
<dbReference type="PANTHER" id="PTHR21222">
    <property type="entry name" value="MIT DOMAIN-CONTAINING PROTEIN 1"/>
    <property type="match status" value="1"/>
</dbReference>
<evidence type="ECO:0000259" key="8">
    <source>
        <dbReference type="SMART" id="SM00745"/>
    </source>
</evidence>
<evidence type="ECO:0000256" key="1">
    <source>
        <dbReference type="ARBA" id="ARBA00012674"/>
    </source>
</evidence>
<proteinExistence type="predicted"/>
<dbReference type="InterPro" id="IPR052817">
    <property type="entry name" value="MIT_domain_contain_protein1"/>
</dbReference>
<dbReference type="SMART" id="SM00745">
    <property type="entry name" value="MIT"/>
    <property type="match status" value="1"/>
</dbReference>
<dbReference type="SUPFAM" id="SSF116846">
    <property type="entry name" value="MIT domain"/>
    <property type="match status" value="1"/>
</dbReference>
<feature type="region of interest" description="Disordered" evidence="7">
    <location>
        <begin position="126"/>
        <end position="146"/>
    </location>
</feature>
<dbReference type="InterPro" id="IPR036181">
    <property type="entry name" value="MIT_dom_sf"/>
</dbReference>
<name>A0A8J4PWM2_9MYCE</name>
<dbReference type="GO" id="GO:0016787">
    <property type="term" value="F:hydrolase activity"/>
    <property type="evidence" value="ECO:0007669"/>
    <property type="project" value="UniProtKB-KW"/>
</dbReference>
<feature type="compositionally biased region" description="Pro residues" evidence="7">
    <location>
        <begin position="127"/>
        <end position="136"/>
    </location>
</feature>
<comment type="caution">
    <text evidence="9">The sequence shown here is derived from an EMBL/GenBank/DDBJ whole genome shotgun (WGS) entry which is preliminary data.</text>
</comment>
<keyword evidence="10" id="KW-1185">Reference proteome</keyword>
<evidence type="ECO:0000256" key="4">
    <source>
        <dbReference type="ARBA" id="ARBA00022927"/>
    </source>
</evidence>